<dbReference type="PANTHER" id="PTHR43540:SF6">
    <property type="entry name" value="ISOCHORISMATASE-LIKE DOMAIN-CONTAINING PROTEIN"/>
    <property type="match status" value="1"/>
</dbReference>
<dbReference type="Pfam" id="PF00857">
    <property type="entry name" value="Isochorismatase"/>
    <property type="match status" value="1"/>
</dbReference>
<comment type="caution">
    <text evidence="3">The sequence shown here is derived from an EMBL/GenBank/DDBJ whole genome shotgun (WGS) entry which is preliminary data.</text>
</comment>
<organism evidence="3 4">
    <name type="scientific">Xanthocytophaga agilis</name>
    <dbReference type="NCBI Taxonomy" id="3048010"/>
    <lineage>
        <taxon>Bacteria</taxon>
        <taxon>Pseudomonadati</taxon>
        <taxon>Bacteroidota</taxon>
        <taxon>Cytophagia</taxon>
        <taxon>Cytophagales</taxon>
        <taxon>Rhodocytophagaceae</taxon>
        <taxon>Xanthocytophaga</taxon>
    </lineage>
</organism>
<dbReference type="AlphaFoldDB" id="A0AAE3RDM0"/>
<dbReference type="InterPro" id="IPR036380">
    <property type="entry name" value="Isochorismatase-like_sf"/>
</dbReference>
<dbReference type="GO" id="GO:0016787">
    <property type="term" value="F:hydrolase activity"/>
    <property type="evidence" value="ECO:0007669"/>
    <property type="project" value="UniProtKB-KW"/>
</dbReference>
<dbReference type="InterPro" id="IPR000868">
    <property type="entry name" value="Isochorismatase-like_dom"/>
</dbReference>
<protein>
    <submittedName>
        <fullName evidence="3">Isochorismatase family cysteine hydrolase</fullName>
        <ecNumber evidence="3">3.-.-.-</ecNumber>
    </submittedName>
</protein>
<reference evidence="3" key="1">
    <citation type="submission" date="2023-05" db="EMBL/GenBank/DDBJ databases">
        <authorList>
            <person name="Zhang X."/>
        </authorList>
    </citation>
    <scope>NUCLEOTIDE SEQUENCE</scope>
    <source>
        <strain evidence="3">BD1B2-1</strain>
    </source>
</reference>
<feature type="domain" description="Isochorismatase-like" evidence="2">
    <location>
        <begin position="21"/>
        <end position="182"/>
    </location>
</feature>
<dbReference type="SUPFAM" id="SSF52499">
    <property type="entry name" value="Isochorismatase-like hydrolases"/>
    <property type="match status" value="1"/>
</dbReference>
<dbReference type="CDD" id="cd00431">
    <property type="entry name" value="cysteine_hydrolases"/>
    <property type="match status" value="1"/>
</dbReference>
<accession>A0AAE3RDM0</accession>
<evidence type="ECO:0000256" key="1">
    <source>
        <dbReference type="ARBA" id="ARBA00022801"/>
    </source>
</evidence>
<gene>
    <name evidence="3" type="ORF">QNI22_39310</name>
</gene>
<dbReference type="PANTHER" id="PTHR43540">
    <property type="entry name" value="PEROXYUREIDOACRYLATE/UREIDOACRYLATE AMIDOHYDROLASE-RELATED"/>
    <property type="match status" value="1"/>
</dbReference>
<dbReference type="EC" id="3.-.-.-" evidence="3"/>
<dbReference type="InterPro" id="IPR050272">
    <property type="entry name" value="Isochorismatase-like_hydrls"/>
</dbReference>
<proteinExistence type="predicted"/>
<evidence type="ECO:0000259" key="2">
    <source>
        <dbReference type="Pfam" id="PF00857"/>
    </source>
</evidence>
<evidence type="ECO:0000313" key="3">
    <source>
        <dbReference type="EMBL" id="MDJ1506754.1"/>
    </source>
</evidence>
<sequence length="203" mass="22977">MKKPEKKKKTQNPVPDQSPVVLLLIDLISDFTFPDAEQIFDDYARIVPNIAKLKKRAKEAGIPVIYINDNFGKWQSDFHSLVDHCLKDSVKSQHLVKQIKPQQDDYTVLKPKHSAFYCTTLDVLLEYLKAETLIIAGIAGNICVLFTANDAYMRDYKLVIPADCTASNSVADNTYTLTQMEKVLKANIQPSTELNLEELKKES</sequence>
<dbReference type="Gene3D" id="3.40.50.850">
    <property type="entry name" value="Isochorismatase-like"/>
    <property type="match status" value="1"/>
</dbReference>
<keyword evidence="4" id="KW-1185">Reference proteome</keyword>
<evidence type="ECO:0000313" key="4">
    <source>
        <dbReference type="Proteomes" id="UP001232063"/>
    </source>
</evidence>
<dbReference type="RefSeq" id="WP_314030779.1">
    <property type="nucleotide sequence ID" value="NZ_JASJOU010000027.1"/>
</dbReference>
<name>A0AAE3RDM0_9BACT</name>
<dbReference type="EMBL" id="JASJOU010000027">
    <property type="protein sequence ID" value="MDJ1506754.1"/>
    <property type="molecule type" value="Genomic_DNA"/>
</dbReference>
<keyword evidence="1 3" id="KW-0378">Hydrolase</keyword>
<dbReference type="Proteomes" id="UP001232063">
    <property type="component" value="Unassembled WGS sequence"/>
</dbReference>